<dbReference type="InterPro" id="IPR001005">
    <property type="entry name" value="SANT/Myb"/>
</dbReference>
<gene>
    <name evidence="14" type="primary">ADA2</name>
    <name evidence="14" type="ORF">OC846_006135</name>
</gene>
<dbReference type="InterPro" id="IPR000433">
    <property type="entry name" value="Znf_ZZ"/>
</dbReference>
<dbReference type="Pfam" id="PF00249">
    <property type="entry name" value="Myb_DNA-binding"/>
    <property type="match status" value="1"/>
</dbReference>
<feature type="domain" description="SANT" evidence="13">
    <location>
        <begin position="91"/>
        <end position="143"/>
    </location>
</feature>
<feature type="region of interest" description="Disordered" evidence="9">
    <location>
        <begin position="748"/>
        <end position="849"/>
    </location>
</feature>
<keyword evidence="3 8" id="KW-0863">Zinc-finger</keyword>
<dbReference type="FunFam" id="1.10.10.60:FF:000115">
    <property type="entry name" value="Transcriptional adapter 2"/>
    <property type="match status" value="1"/>
</dbReference>
<dbReference type="Gene3D" id="1.10.10.10">
    <property type="entry name" value="Winged helix-like DNA-binding domain superfamily/Winged helix DNA-binding domain"/>
    <property type="match status" value="1"/>
</dbReference>
<dbReference type="AlphaFoldDB" id="A0AAN6GM71"/>
<feature type="domain" description="ZZ-type" evidence="11">
    <location>
        <begin position="32"/>
        <end position="89"/>
    </location>
</feature>
<keyword evidence="5" id="KW-0805">Transcription regulation</keyword>
<dbReference type="InterPro" id="IPR041983">
    <property type="entry name" value="ADA2-like_ZZ"/>
</dbReference>
<dbReference type="SMART" id="SM00717">
    <property type="entry name" value="SANT"/>
    <property type="match status" value="1"/>
</dbReference>
<keyword evidence="7" id="KW-0539">Nucleus</keyword>
<dbReference type="PROSITE" id="PS50934">
    <property type="entry name" value="SWIRM"/>
    <property type="match status" value="1"/>
</dbReference>
<dbReference type="SMART" id="SM00291">
    <property type="entry name" value="ZnF_ZZ"/>
    <property type="match status" value="1"/>
</dbReference>
<feature type="compositionally biased region" description="Polar residues" evidence="9">
    <location>
        <begin position="748"/>
        <end position="777"/>
    </location>
</feature>
<dbReference type="InterPro" id="IPR036388">
    <property type="entry name" value="WH-like_DNA-bd_sf"/>
</dbReference>
<organism evidence="14 15">
    <name type="scientific">Tilletia horrida</name>
    <dbReference type="NCBI Taxonomy" id="155126"/>
    <lineage>
        <taxon>Eukaryota</taxon>
        <taxon>Fungi</taxon>
        <taxon>Dikarya</taxon>
        <taxon>Basidiomycota</taxon>
        <taxon>Ustilaginomycotina</taxon>
        <taxon>Exobasidiomycetes</taxon>
        <taxon>Tilletiales</taxon>
        <taxon>Tilletiaceae</taxon>
        <taxon>Tilletia</taxon>
    </lineage>
</organism>
<keyword evidence="6" id="KW-0804">Transcription</keyword>
<dbReference type="PANTHER" id="PTHR12374:SF20">
    <property type="entry name" value="TRANSCRIPTIONAL ADAPTER 2-ALPHA"/>
    <property type="match status" value="1"/>
</dbReference>
<protein>
    <submittedName>
        <fullName evidence="14">Transcriptional adapter ada2</fullName>
    </submittedName>
</protein>
<evidence type="ECO:0000256" key="5">
    <source>
        <dbReference type="ARBA" id="ARBA00023015"/>
    </source>
</evidence>
<name>A0AAN6GM71_9BASI</name>
<comment type="caution">
    <text evidence="14">The sequence shown here is derived from an EMBL/GenBank/DDBJ whole genome shotgun (WGS) entry which is preliminary data.</text>
</comment>
<evidence type="ECO:0000313" key="15">
    <source>
        <dbReference type="Proteomes" id="UP001176517"/>
    </source>
</evidence>
<feature type="region of interest" description="Disordered" evidence="9">
    <location>
        <begin position="553"/>
        <end position="575"/>
    </location>
</feature>
<evidence type="ECO:0000256" key="3">
    <source>
        <dbReference type="ARBA" id="ARBA00022771"/>
    </source>
</evidence>
<keyword evidence="4" id="KW-0862">Zinc</keyword>
<evidence type="ECO:0000259" key="13">
    <source>
        <dbReference type="PROSITE" id="PS51293"/>
    </source>
</evidence>
<dbReference type="PROSITE" id="PS50090">
    <property type="entry name" value="MYB_LIKE"/>
    <property type="match status" value="1"/>
</dbReference>
<dbReference type="InterPro" id="IPR055141">
    <property type="entry name" value="TADA2A_B-like_dom"/>
</dbReference>
<dbReference type="SUPFAM" id="SSF46689">
    <property type="entry name" value="Homeodomain-like"/>
    <property type="match status" value="2"/>
</dbReference>
<dbReference type="GO" id="GO:0003713">
    <property type="term" value="F:transcription coactivator activity"/>
    <property type="evidence" value="ECO:0007669"/>
    <property type="project" value="TreeGrafter"/>
</dbReference>
<feature type="domain" description="Myb-like" evidence="10">
    <location>
        <begin position="96"/>
        <end position="139"/>
    </location>
</feature>
<dbReference type="PROSITE" id="PS01357">
    <property type="entry name" value="ZF_ZZ_1"/>
    <property type="match status" value="1"/>
</dbReference>
<dbReference type="PROSITE" id="PS50135">
    <property type="entry name" value="ZF_ZZ_2"/>
    <property type="match status" value="1"/>
</dbReference>
<proteinExistence type="predicted"/>
<dbReference type="PANTHER" id="PTHR12374">
    <property type="entry name" value="TRANSCRIPTIONAL ADAPTOR 2 ADA2 -RELATED"/>
    <property type="match status" value="1"/>
</dbReference>
<dbReference type="InterPro" id="IPR009057">
    <property type="entry name" value="Homeodomain-like_sf"/>
</dbReference>
<evidence type="ECO:0000256" key="6">
    <source>
        <dbReference type="ARBA" id="ARBA00023163"/>
    </source>
</evidence>
<evidence type="ECO:0000313" key="14">
    <source>
        <dbReference type="EMBL" id="KAK0544259.1"/>
    </source>
</evidence>
<sequence length="849" mass="90199">MTVSHRKHKQVTKPVEDTTSSNAPAPATAVPGVQWHCDGCGSDITLTVRIRCAGECQNFDLCGSCFCSGTETARHKAWHDYRVIEQHSYPIFSADWGADEELLLIDGCQTYGLGNWADIADHIGNRTKEEVERHYLDVYIYGKDGTEAGEQRAQAIIAEAQEKGVPAPPAGPNMDYIPDITPDQFRQRKRRRIEKLRDSQAAYVPPKLSKPLVSQPTHHSEIAGFMPGRLEFEYEYEHEAENLIKDLEFGRVYKYGGDLIPGDKDVAEAATAAIAASISGAAASDARTQRTGQVVSMRGAAPSANKNDASSAPAGDGDVSMDVAEGDSQAASSLPASQATSAARAGDASQSVPNGVSIPAPTPTTAAGTAAADTTETDNAAGASAAAAAGGEPPVDDKTPDWDEDEADVELKLTILQMYNERLDRRARKKDFIFERNLVDYKKNTTAERRRTKEEREILLRVKHFAQMQTPMDFEDFINGLAHEEALRKLTLQLQHYRSVGITSLADAAEYDRERAERTKRAAAMAENGIAAFPAAGVFGTFPTSGSRGLITAANRQQRHREQSTASFTDDPPAVALTPAPAVAAAPVKDKLSSAATGAAAVAGHTGPNGRRNSASSGDKVGRKPPKPLDLSDAPSLNLLSEAEKELCSILRIKPEPYLVIKKTILVEHIRRKGHLSRRECRQLLQIDVNKVGKIWDLLHEQGFLEAAQKAGLGAKGVGALPPPGTAASLNKPGQGYTGIPKALANGTLPTRLNGSAPLRNQLNGGTPQLARSNAVNGNGAEAGRMKRGQIGSTASAGSPSPFAPGPNGNVGNANSNGLAGSPPAYLGSPTKGATPIQHASPYRPTAAV</sequence>
<feature type="compositionally biased region" description="Low complexity" evidence="9">
    <location>
        <begin position="363"/>
        <end position="391"/>
    </location>
</feature>
<dbReference type="Pfam" id="PF22941">
    <property type="entry name" value="TADA2A-like_3rd"/>
    <property type="match status" value="2"/>
</dbReference>
<keyword evidence="15" id="KW-1185">Reference proteome</keyword>
<feature type="region of interest" description="Disordered" evidence="9">
    <location>
        <begin position="1"/>
        <end position="27"/>
    </location>
</feature>
<evidence type="ECO:0000259" key="11">
    <source>
        <dbReference type="PROSITE" id="PS50135"/>
    </source>
</evidence>
<dbReference type="GO" id="GO:0003682">
    <property type="term" value="F:chromatin binding"/>
    <property type="evidence" value="ECO:0007669"/>
    <property type="project" value="TreeGrafter"/>
</dbReference>
<dbReference type="GO" id="GO:0006357">
    <property type="term" value="P:regulation of transcription by RNA polymerase II"/>
    <property type="evidence" value="ECO:0007669"/>
    <property type="project" value="TreeGrafter"/>
</dbReference>
<dbReference type="Pfam" id="PF25299">
    <property type="entry name" value="ZZ_ADA2"/>
    <property type="match status" value="1"/>
</dbReference>
<dbReference type="SUPFAM" id="SSF57850">
    <property type="entry name" value="RING/U-box"/>
    <property type="match status" value="1"/>
</dbReference>
<dbReference type="GO" id="GO:0006338">
    <property type="term" value="P:chromatin remodeling"/>
    <property type="evidence" value="ECO:0007669"/>
    <property type="project" value="TreeGrafter"/>
</dbReference>
<dbReference type="FunFam" id="1.10.10.10:FF:000087">
    <property type="entry name" value="Transcriptional adapter 2"/>
    <property type="match status" value="1"/>
</dbReference>
<dbReference type="Gene3D" id="1.10.10.60">
    <property type="entry name" value="Homeodomain-like"/>
    <property type="match status" value="1"/>
</dbReference>
<comment type="subcellular location">
    <subcellularLocation>
        <location evidence="1">Nucleus</location>
    </subcellularLocation>
</comment>
<dbReference type="Pfam" id="PF04433">
    <property type="entry name" value="SWIRM"/>
    <property type="match status" value="1"/>
</dbReference>
<evidence type="ECO:0000259" key="10">
    <source>
        <dbReference type="PROSITE" id="PS50090"/>
    </source>
</evidence>
<dbReference type="InterPro" id="IPR017884">
    <property type="entry name" value="SANT_dom"/>
</dbReference>
<feature type="compositionally biased region" description="Low complexity" evidence="9">
    <location>
        <begin position="328"/>
        <end position="343"/>
    </location>
</feature>
<evidence type="ECO:0000256" key="7">
    <source>
        <dbReference type="ARBA" id="ARBA00023242"/>
    </source>
</evidence>
<keyword evidence="2" id="KW-0479">Metal-binding</keyword>
<feature type="compositionally biased region" description="Basic residues" evidence="9">
    <location>
        <begin position="1"/>
        <end position="11"/>
    </location>
</feature>
<dbReference type="GO" id="GO:0005634">
    <property type="term" value="C:nucleus"/>
    <property type="evidence" value="ECO:0007669"/>
    <property type="project" value="UniProtKB-SubCell"/>
</dbReference>
<dbReference type="GO" id="GO:0008270">
    <property type="term" value="F:zinc ion binding"/>
    <property type="evidence" value="ECO:0007669"/>
    <property type="project" value="UniProtKB-KW"/>
</dbReference>
<dbReference type="Gene3D" id="3.30.60.90">
    <property type="match status" value="1"/>
</dbReference>
<dbReference type="EMBL" id="JAPDMZ010000293">
    <property type="protein sequence ID" value="KAK0544259.1"/>
    <property type="molecule type" value="Genomic_DNA"/>
</dbReference>
<dbReference type="CDD" id="cd02335">
    <property type="entry name" value="ZZ_ADA2"/>
    <property type="match status" value="1"/>
</dbReference>
<feature type="region of interest" description="Disordered" evidence="9">
    <location>
        <begin position="278"/>
        <end position="402"/>
    </location>
</feature>
<feature type="compositionally biased region" description="Low complexity" evidence="9">
    <location>
        <begin position="18"/>
        <end position="27"/>
    </location>
</feature>
<feature type="region of interest" description="Disordered" evidence="9">
    <location>
        <begin position="599"/>
        <end position="634"/>
    </location>
</feature>
<evidence type="ECO:0000256" key="9">
    <source>
        <dbReference type="SAM" id="MobiDB-lite"/>
    </source>
</evidence>
<dbReference type="CDD" id="cd00167">
    <property type="entry name" value="SANT"/>
    <property type="match status" value="1"/>
</dbReference>
<evidence type="ECO:0000256" key="4">
    <source>
        <dbReference type="ARBA" id="ARBA00022833"/>
    </source>
</evidence>
<reference evidence="14" key="1">
    <citation type="journal article" date="2023" name="PhytoFront">
        <title>Draft Genome Resources of Seven Strains of Tilletia horrida, Causal Agent of Kernel Smut of Rice.</title>
        <authorList>
            <person name="Khanal S."/>
            <person name="Antony Babu S."/>
            <person name="Zhou X.G."/>
        </authorList>
    </citation>
    <scope>NUCLEOTIDE SEQUENCE</scope>
    <source>
        <strain evidence="14">TX6</strain>
    </source>
</reference>
<dbReference type="InterPro" id="IPR043145">
    <property type="entry name" value="Znf_ZZ_sf"/>
</dbReference>
<evidence type="ECO:0000259" key="12">
    <source>
        <dbReference type="PROSITE" id="PS50934"/>
    </source>
</evidence>
<accession>A0AAN6GM71</accession>
<feature type="domain" description="SWIRM" evidence="12">
    <location>
        <begin position="620"/>
        <end position="716"/>
    </location>
</feature>
<dbReference type="Proteomes" id="UP001176517">
    <property type="component" value="Unassembled WGS sequence"/>
</dbReference>
<feature type="compositionally biased region" description="Low complexity" evidence="9">
    <location>
        <begin position="792"/>
        <end position="823"/>
    </location>
</feature>
<dbReference type="InterPro" id="IPR007526">
    <property type="entry name" value="SWIRM"/>
</dbReference>
<dbReference type="GO" id="GO:0070461">
    <property type="term" value="C:SAGA-type complex"/>
    <property type="evidence" value="ECO:0007669"/>
    <property type="project" value="TreeGrafter"/>
</dbReference>
<evidence type="ECO:0000256" key="2">
    <source>
        <dbReference type="ARBA" id="ARBA00022723"/>
    </source>
</evidence>
<evidence type="ECO:0000256" key="1">
    <source>
        <dbReference type="ARBA" id="ARBA00004123"/>
    </source>
</evidence>
<evidence type="ECO:0000256" key="8">
    <source>
        <dbReference type="PROSITE-ProRule" id="PRU00228"/>
    </source>
</evidence>
<dbReference type="PROSITE" id="PS51293">
    <property type="entry name" value="SANT"/>
    <property type="match status" value="1"/>
</dbReference>